<evidence type="ECO:0000313" key="2">
    <source>
        <dbReference type="EMBL" id="XCM35980.1"/>
    </source>
</evidence>
<sequence>MMYISKSIRIFSVVLALNFAGLFAELFAGLFPGFTVQQLDLLSIAGGRNEWAIAPGGSRSRIAPAIAQSNSQTEAETAIRVNKEGIAHYQNSEWSAALASFEQALQIYQEIRDVRGEGYVLFNLGRVYEKLGRKEEALDTYWEVLQIADKISNQATFNAEYEVYCNTEFGAELWQPDDEPIDCLKESTEGSVTILFDEDAEANIIPPPNLPKNPSQ</sequence>
<dbReference type="SMART" id="SM00028">
    <property type="entry name" value="TPR"/>
    <property type="match status" value="2"/>
</dbReference>
<gene>
    <name evidence="2" type="ORF">ABWT76_004701</name>
</gene>
<dbReference type="EMBL" id="CP159837">
    <property type="protein sequence ID" value="XCM35980.1"/>
    <property type="molecule type" value="Genomic_DNA"/>
</dbReference>
<protein>
    <submittedName>
        <fullName evidence="2">Tetratricopeptide repeat protein</fullName>
    </submittedName>
</protein>
<dbReference type="Gene3D" id="1.25.40.10">
    <property type="entry name" value="Tetratricopeptide repeat domain"/>
    <property type="match status" value="1"/>
</dbReference>
<dbReference type="PROSITE" id="PS50005">
    <property type="entry name" value="TPR"/>
    <property type="match status" value="1"/>
</dbReference>
<dbReference type="RefSeq" id="WP_156331447.1">
    <property type="nucleotide sequence ID" value="NZ_CP159837.1"/>
</dbReference>
<evidence type="ECO:0000256" key="1">
    <source>
        <dbReference type="PROSITE-ProRule" id="PRU00339"/>
    </source>
</evidence>
<name>A0AAU8JB12_9CYAN</name>
<feature type="repeat" description="TPR" evidence="1">
    <location>
        <begin position="118"/>
        <end position="151"/>
    </location>
</feature>
<dbReference type="InterPro" id="IPR019734">
    <property type="entry name" value="TPR_rpt"/>
</dbReference>
<organism evidence="2">
    <name type="scientific">Planktothricoides raciborskii GIHE-MW2</name>
    <dbReference type="NCBI Taxonomy" id="2792601"/>
    <lineage>
        <taxon>Bacteria</taxon>
        <taxon>Bacillati</taxon>
        <taxon>Cyanobacteriota</taxon>
        <taxon>Cyanophyceae</taxon>
        <taxon>Oscillatoriophycideae</taxon>
        <taxon>Oscillatoriales</taxon>
        <taxon>Oscillatoriaceae</taxon>
        <taxon>Planktothricoides</taxon>
    </lineage>
</organism>
<dbReference type="AlphaFoldDB" id="A0AAU8JB12"/>
<reference evidence="2" key="1">
    <citation type="submission" date="2024-07" db="EMBL/GenBank/DDBJ databases">
        <authorList>
            <person name="Kim Y.J."/>
            <person name="Jeong J.Y."/>
        </authorList>
    </citation>
    <scope>NUCLEOTIDE SEQUENCE</scope>
    <source>
        <strain evidence="2">GIHE-MW2</strain>
    </source>
</reference>
<dbReference type="PANTHER" id="PTHR10098:SF108">
    <property type="entry name" value="TETRATRICOPEPTIDE REPEAT PROTEIN 28"/>
    <property type="match status" value="1"/>
</dbReference>
<dbReference type="InterPro" id="IPR011990">
    <property type="entry name" value="TPR-like_helical_dom_sf"/>
</dbReference>
<proteinExistence type="predicted"/>
<dbReference type="Pfam" id="PF13424">
    <property type="entry name" value="TPR_12"/>
    <property type="match status" value="1"/>
</dbReference>
<dbReference type="PANTHER" id="PTHR10098">
    <property type="entry name" value="RAPSYN-RELATED"/>
    <property type="match status" value="1"/>
</dbReference>
<accession>A0AAU8JB12</accession>
<keyword evidence="1" id="KW-0802">TPR repeat</keyword>
<dbReference type="SUPFAM" id="SSF48452">
    <property type="entry name" value="TPR-like"/>
    <property type="match status" value="1"/>
</dbReference>